<dbReference type="PROSITE" id="PS50222">
    <property type="entry name" value="EF_HAND_2"/>
    <property type="match status" value="1"/>
</dbReference>
<name>F0XW78_AURAN</name>
<dbReference type="CDD" id="cd00051">
    <property type="entry name" value="EFh"/>
    <property type="match status" value="1"/>
</dbReference>
<dbReference type="Proteomes" id="UP000002729">
    <property type="component" value="Unassembled WGS sequence"/>
</dbReference>
<evidence type="ECO:0000256" key="1">
    <source>
        <dbReference type="ARBA" id="ARBA00022837"/>
    </source>
</evidence>
<dbReference type="InterPro" id="IPR052634">
    <property type="entry name" value="Sperm_flagellar-bone_growth"/>
</dbReference>
<organism evidence="5">
    <name type="scientific">Aureococcus anophagefferens</name>
    <name type="common">Harmful bloom alga</name>
    <dbReference type="NCBI Taxonomy" id="44056"/>
    <lineage>
        <taxon>Eukaryota</taxon>
        <taxon>Sar</taxon>
        <taxon>Stramenopiles</taxon>
        <taxon>Ochrophyta</taxon>
        <taxon>Pelagophyceae</taxon>
        <taxon>Pelagomonadales</taxon>
        <taxon>Pelagomonadaceae</taxon>
        <taxon>Aureococcus</taxon>
    </lineage>
</organism>
<feature type="domain" description="EF-hand" evidence="3">
    <location>
        <begin position="1391"/>
        <end position="1426"/>
    </location>
</feature>
<feature type="region of interest" description="Disordered" evidence="2">
    <location>
        <begin position="595"/>
        <end position="636"/>
    </location>
</feature>
<feature type="compositionally biased region" description="Acidic residues" evidence="2">
    <location>
        <begin position="614"/>
        <end position="629"/>
    </location>
</feature>
<dbReference type="KEGG" id="aaf:AURANDRAFT_70578"/>
<evidence type="ECO:0000313" key="4">
    <source>
        <dbReference type="EMBL" id="EGB12727.1"/>
    </source>
</evidence>
<dbReference type="RefSeq" id="XP_009032377.1">
    <property type="nucleotide sequence ID" value="XM_009034129.1"/>
</dbReference>
<dbReference type="eggNOG" id="ENOG502RY9T">
    <property type="taxonomic scope" value="Eukaryota"/>
</dbReference>
<dbReference type="EMBL" id="GL833120">
    <property type="protein sequence ID" value="EGB12727.1"/>
    <property type="molecule type" value="Genomic_DNA"/>
</dbReference>
<feature type="compositionally biased region" description="Basic and acidic residues" evidence="2">
    <location>
        <begin position="1565"/>
        <end position="1577"/>
    </location>
</feature>
<keyword evidence="5" id="KW-1185">Reference proteome</keyword>
<dbReference type="Gene3D" id="1.10.238.10">
    <property type="entry name" value="EF-hand"/>
    <property type="match status" value="1"/>
</dbReference>
<feature type="compositionally biased region" description="Basic and acidic residues" evidence="2">
    <location>
        <begin position="1584"/>
        <end position="1595"/>
    </location>
</feature>
<accession>F0XW78</accession>
<proteinExistence type="predicted"/>
<feature type="region of interest" description="Disordered" evidence="2">
    <location>
        <begin position="1188"/>
        <end position="1215"/>
    </location>
</feature>
<feature type="compositionally biased region" description="Basic and acidic residues" evidence="2">
    <location>
        <begin position="1193"/>
        <end position="1202"/>
    </location>
</feature>
<evidence type="ECO:0000256" key="2">
    <source>
        <dbReference type="SAM" id="MobiDB-lite"/>
    </source>
</evidence>
<keyword evidence="1" id="KW-0106">Calcium</keyword>
<gene>
    <name evidence="4" type="ORF">AURANDRAFT_70578</name>
</gene>
<dbReference type="Pfam" id="PF13499">
    <property type="entry name" value="EF-hand_7"/>
    <property type="match status" value="1"/>
</dbReference>
<dbReference type="InParanoid" id="F0XW78"/>
<feature type="compositionally biased region" description="Low complexity" evidence="2">
    <location>
        <begin position="733"/>
        <end position="749"/>
    </location>
</feature>
<dbReference type="OrthoDB" id="191686at2759"/>
<feature type="compositionally biased region" description="Low complexity" evidence="2">
    <location>
        <begin position="443"/>
        <end position="458"/>
    </location>
</feature>
<dbReference type="SMART" id="SM00054">
    <property type="entry name" value="EFh"/>
    <property type="match status" value="2"/>
</dbReference>
<dbReference type="InterPro" id="IPR011992">
    <property type="entry name" value="EF-hand-dom_pair"/>
</dbReference>
<reference evidence="4 5" key="1">
    <citation type="journal article" date="2011" name="Proc. Natl. Acad. Sci. U.S.A.">
        <title>Niche of harmful alga Aureococcus anophagefferens revealed through ecogenomics.</title>
        <authorList>
            <person name="Gobler C.J."/>
            <person name="Berry D.L."/>
            <person name="Dyhrman S.T."/>
            <person name="Wilhelm S.W."/>
            <person name="Salamov A."/>
            <person name="Lobanov A.V."/>
            <person name="Zhang Y."/>
            <person name="Collier J.L."/>
            <person name="Wurch L.L."/>
            <person name="Kustka A.B."/>
            <person name="Dill B.D."/>
            <person name="Shah M."/>
            <person name="VerBerkmoes N.C."/>
            <person name="Kuo A."/>
            <person name="Terry A."/>
            <person name="Pangilinan J."/>
            <person name="Lindquist E.A."/>
            <person name="Lucas S."/>
            <person name="Paulsen I.T."/>
            <person name="Hattenrath-Lehmann T.K."/>
            <person name="Talmage S.C."/>
            <person name="Walker E.A."/>
            <person name="Koch F."/>
            <person name="Burson A.M."/>
            <person name="Marcoval M.A."/>
            <person name="Tang Y.Z."/>
            <person name="Lecleir G.R."/>
            <person name="Coyne K.J."/>
            <person name="Berg G.M."/>
            <person name="Bertrand E.M."/>
            <person name="Saito M.A."/>
            <person name="Gladyshev V.N."/>
            <person name="Grigoriev I.V."/>
        </authorList>
    </citation>
    <scope>NUCLEOTIDE SEQUENCE [LARGE SCALE GENOMIC DNA]</scope>
    <source>
        <strain evidence="5">CCMP 1984</strain>
    </source>
</reference>
<dbReference type="InterPro" id="IPR002048">
    <property type="entry name" value="EF_hand_dom"/>
</dbReference>
<evidence type="ECO:0000259" key="3">
    <source>
        <dbReference type="PROSITE" id="PS50222"/>
    </source>
</evidence>
<feature type="region of interest" description="Disordered" evidence="2">
    <location>
        <begin position="713"/>
        <end position="749"/>
    </location>
</feature>
<feature type="compositionally biased region" description="Pro residues" evidence="2">
    <location>
        <begin position="713"/>
        <end position="724"/>
    </location>
</feature>
<evidence type="ECO:0000313" key="5">
    <source>
        <dbReference type="Proteomes" id="UP000002729"/>
    </source>
</evidence>
<feature type="compositionally biased region" description="Basic and acidic residues" evidence="2">
    <location>
        <begin position="681"/>
        <end position="693"/>
    </location>
</feature>
<dbReference type="PANTHER" id="PTHR14919">
    <property type="entry name" value="KPL2-RELATED"/>
    <property type="match status" value="1"/>
</dbReference>
<sequence>MPISMGHKSLNVVKIKAVETTRPKPFKRVEVGEKADLVAELARTVGFDNWNALDMAINLRKFEEHQRLAEDCAAADEEAAAGARARAKEEERRRHLERAQDCVQFMNSWMDAGYQNWKSNQLVKRNRVRFDLRYELALMKRDEVRRTGERLRHEEDGGEGVAWFDRNMKRLGISSASAADGADGLLKSGMSESAMIYLQRIEAQVSSVTRNPEEAAELMLTLRKKAHQNRSARAERERRRRKMVLDQQRAQQQLEATKLEEKALGTYLTIAREQRALSMGRWEGAHRKREEHAKRAKKASELHARYLEGCARAFEEFSARARADRDEAALEATAAAIREARDESAKRKALRAQETCAEAVAKLVDMACVVLKVRETEGRQPMDVPTWRKIKERYLSSEPFFERRRRALAPVDAAATAERAALEAEAYATASGAWDVTDAGDGSPSSSSSSSQSLGADPAVAATATMEALLAEEPPSTRPPRDAGLDVCGPMRVVVIGPGAVAAAAAAAPLHGLPVASPALAIARALELADKVEEEDEEKKGDKEKRSSLIVVRSAAATLEEKGLEIRKLREDQGDDAALPDALLAETLAAYCGALDDEGPKPRPRPTAAPAEAAGDDDEAAAAPADDDGGAPPPAVEGRGWVVAGFPETVLQAKLLESFLSGYGDADVDAALAGGGKKGKKADAKKDKKGKGDEAEEEPFASVLEALVVVTDRPPPAAAAPPPAAEAGDDEGSAAPAEAPPADGAPAAPLEGADAVADWWKTIAATTLFWAPATEAGLEERLDVAVELLYERNAEPPAPDLDAEIDDRVARRVGNLAPAARIWRSHLTRERVLDLDRVAAALVAWTKDGVEHGDAFGSLVKAFDDQTRLVKQECAQCYDDFLRRLRVKDARWDRVVRHCVLKMTAKHREVSGEMRLQYLDDMELQLGDVVDARTKTAHDIVADMCEASRLTVASATEQFAVLAAALASAEASRFSTGALTLDDYQQAVDARPVVPSTGDLSKKLSHALAALEAALASCSSPDVAHKVQDAAALVAGLAARPASATRRGKRKSPDVLLQASHLVRRLHAILARFRRVEDELKHIIAGLGQNLREMAAARMRVEHRAVANHGKHFRADLRAGQIVVRDIEVEDDAITIPEVRFVIEKEGGTIVCKKCHRWAGQSHRGRCCVTMPTGAELKARASVAATGMKRNLFNREKPDKPVKPRQSSPSRLASGMSDLAARVGSLFRGGGGLDDEEANPMDKMAAMRLVDAGLWEAREVDALYKAFNRIRAKDGHRRKATNRYRLPTIADFYRYFRLETSVFCTQVLLLPKAVPLGGMPVEEIEKLELSFCEFALSTWVLCSFELGTLAFSMMDGDQKGYLTRGEVREAVARIYSVHNAGGRGLFDGTKPVDKKLDKVMEGLDCNASGFVSRDEFLSFSHRHHHLLLPAFGVQRSVRERVFGPTVRWAANERRRQRLVQQRTVQQVVADIAKLVPELGGGAAPRPGEGDYYRHEPDGDKVMDHAAMAYRNGDMDQARRIYDYHARGDQESVFQGDVVRKNVAVAGLAMDGTDAAAAANLRRKPNPKDKAANGKQSDKPFGGRRYNDDYAKEQKAKRNAGKRARAVGQDPGST</sequence>
<feature type="region of interest" description="Disordered" evidence="2">
    <location>
        <begin position="438"/>
        <end position="458"/>
    </location>
</feature>
<protein>
    <recommendedName>
        <fullName evidence="3">EF-hand domain-containing protein</fullName>
    </recommendedName>
</protein>
<dbReference type="PANTHER" id="PTHR14919:SF0">
    <property type="entry name" value="SPERM FLAGELLAR PROTEIN 2"/>
    <property type="match status" value="1"/>
</dbReference>
<dbReference type="GeneID" id="20227825"/>
<feature type="region of interest" description="Disordered" evidence="2">
    <location>
        <begin position="1561"/>
        <end position="1613"/>
    </location>
</feature>
<dbReference type="SUPFAM" id="SSF47473">
    <property type="entry name" value="EF-hand"/>
    <property type="match status" value="1"/>
</dbReference>
<dbReference type="GO" id="GO:0005509">
    <property type="term" value="F:calcium ion binding"/>
    <property type="evidence" value="ECO:0007669"/>
    <property type="project" value="InterPro"/>
</dbReference>
<dbReference type="InterPro" id="IPR018247">
    <property type="entry name" value="EF_Hand_1_Ca_BS"/>
</dbReference>
<dbReference type="PROSITE" id="PS00018">
    <property type="entry name" value="EF_HAND_1"/>
    <property type="match status" value="1"/>
</dbReference>
<feature type="region of interest" description="Disordered" evidence="2">
    <location>
        <begin position="672"/>
        <end position="698"/>
    </location>
</feature>